<comment type="similarity">
    <text evidence="6">Belongs to the ThrE exporter (TC 2.A.79) family.</text>
</comment>
<dbReference type="PANTHER" id="PTHR34390:SF2">
    <property type="entry name" value="SUCCINATE TRANSPORTER SUBUNIT YJJP-RELATED"/>
    <property type="match status" value="1"/>
</dbReference>
<comment type="subcellular location">
    <subcellularLocation>
        <location evidence="1">Cell membrane</location>
        <topology evidence="1">Multi-pass membrane protein</topology>
    </subcellularLocation>
</comment>
<evidence type="ECO:0000256" key="4">
    <source>
        <dbReference type="ARBA" id="ARBA00022989"/>
    </source>
</evidence>
<evidence type="ECO:0000256" key="2">
    <source>
        <dbReference type="ARBA" id="ARBA00022475"/>
    </source>
</evidence>
<feature type="domain" description="Threonine/serine exporter-like N-terminal" evidence="7">
    <location>
        <begin position="13"/>
        <end position="248"/>
    </location>
</feature>
<dbReference type="AlphaFoldDB" id="A0A099YD39"/>
<keyword evidence="3" id="KW-0812">Transmembrane</keyword>
<name>A0A099YD39_LIMMU</name>
<evidence type="ECO:0000256" key="5">
    <source>
        <dbReference type="ARBA" id="ARBA00023136"/>
    </source>
</evidence>
<evidence type="ECO:0000259" key="7">
    <source>
        <dbReference type="Pfam" id="PF06738"/>
    </source>
</evidence>
<dbReference type="Proteomes" id="UP000030001">
    <property type="component" value="Unassembled WGS sequence"/>
</dbReference>
<dbReference type="InterPro" id="IPR010619">
    <property type="entry name" value="ThrE-like_N"/>
</dbReference>
<dbReference type="InterPro" id="IPR050539">
    <property type="entry name" value="ThrE_Dicarb/AminoAcid_Exp"/>
</dbReference>
<accession>A0A099YD39</accession>
<dbReference type="EMBL" id="JROC01000025">
    <property type="protein sequence ID" value="KGL67336.1"/>
    <property type="molecule type" value="Genomic_DNA"/>
</dbReference>
<dbReference type="GO" id="GO:0022857">
    <property type="term" value="F:transmembrane transporter activity"/>
    <property type="evidence" value="ECO:0007669"/>
    <property type="project" value="InterPro"/>
</dbReference>
<evidence type="ECO:0000256" key="6">
    <source>
        <dbReference type="ARBA" id="ARBA00034125"/>
    </source>
</evidence>
<evidence type="ECO:0000256" key="1">
    <source>
        <dbReference type="ARBA" id="ARBA00004651"/>
    </source>
</evidence>
<evidence type="ECO:0000256" key="3">
    <source>
        <dbReference type="ARBA" id="ARBA00022692"/>
    </source>
</evidence>
<gene>
    <name evidence="8" type="ORF">LX03_02575</name>
</gene>
<evidence type="ECO:0000313" key="9">
    <source>
        <dbReference type="Proteomes" id="UP000030001"/>
    </source>
</evidence>
<reference evidence="8 9" key="1">
    <citation type="submission" date="2014-09" db="EMBL/GenBank/DDBJ databases">
        <title>Lactobacillus mucosae CRL573 Genome Sequencing.</title>
        <authorList>
            <person name="Bleckwedel J."/>
            <person name="Teran L.C."/>
            <person name="Bonacina J."/>
            <person name="Saavedra L."/>
            <person name="Mozzi F.B."/>
            <person name="Raya R.R."/>
        </authorList>
    </citation>
    <scope>NUCLEOTIDE SEQUENCE [LARGE SCALE GENOMIC DNA]</scope>
    <source>
        <strain evidence="8 9">CRL573</strain>
    </source>
</reference>
<organism evidence="8 9">
    <name type="scientific">Limosilactobacillus mucosae</name>
    <name type="common">Lactobacillus mucosae</name>
    <dbReference type="NCBI Taxonomy" id="97478"/>
    <lineage>
        <taxon>Bacteria</taxon>
        <taxon>Bacillati</taxon>
        <taxon>Bacillota</taxon>
        <taxon>Bacilli</taxon>
        <taxon>Lactobacillales</taxon>
        <taxon>Lactobacillaceae</taxon>
        <taxon>Limosilactobacillus</taxon>
    </lineage>
</organism>
<dbReference type="GeneID" id="57114934"/>
<dbReference type="RefSeq" id="WP_034539447.1">
    <property type="nucleotide sequence ID" value="NZ_CP058954.1"/>
</dbReference>
<protein>
    <submittedName>
        <fullName evidence="8">Membrane protein</fullName>
    </submittedName>
</protein>
<dbReference type="PANTHER" id="PTHR34390">
    <property type="entry name" value="UPF0442 PROTEIN YJJB-RELATED"/>
    <property type="match status" value="1"/>
</dbReference>
<dbReference type="GO" id="GO:0005886">
    <property type="term" value="C:plasma membrane"/>
    <property type="evidence" value="ECO:0007669"/>
    <property type="project" value="UniProtKB-SubCell"/>
</dbReference>
<sequence length="250" mass="27202">MESKDKKNLAITACLLAGRLLIENGSNMERVNDTMRRMALSAQLQNFEAFTTMTAIVASAEHLPNAQVIDIHQRKLNLNKVAAVNSLSRQFAAHEIDVETLYAKLQKVDQQPQQTSDFVQCVAAGVLSWALTIVYTGNVHDSLFAAVIALVSYQVYLTLGKHSKARFVNEFCASLVIALLTVGFVRLHWANDVNDIIIGCVMPLVPGVPLTNAARDLMSGDLISGTSRAVEATLTAIAIGCAIVFVLRYV</sequence>
<keyword evidence="2" id="KW-1003">Cell membrane</keyword>
<dbReference type="Pfam" id="PF06738">
    <property type="entry name" value="ThrE"/>
    <property type="match status" value="1"/>
</dbReference>
<evidence type="ECO:0000313" key="8">
    <source>
        <dbReference type="EMBL" id="KGL67336.1"/>
    </source>
</evidence>
<proteinExistence type="inferred from homology"/>
<keyword evidence="5" id="KW-0472">Membrane</keyword>
<comment type="caution">
    <text evidence="8">The sequence shown here is derived from an EMBL/GenBank/DDBJ whole genome shotgun (WGS) entry which is preliminary data.</text>
</comment>
<keyword evidence="4" id="KW-1133">Transmembrane helix</keyword>
<dbReference type="GO" id="GO:0015744">
    <property type="term" value="P:succinate transport"/>
    <property type="evidence" value="ECO:0007669"/>
    <property type="project" value="TreeGrafter"/>
</dbReference>